<keyword evidence="3" id="KW-0812">Transmembrane</keyword>
<proteinExistence type="predicted"/>
<dbReference type="EMBL" id="JACZDF010000001">
    <property type="protein sequence ID" value="MBD9698001.1"/>
    <property type="molecule type" value="Genomic_DNA"/>
</dbReference>
<evidence type="ECO:0000313" key="5">
    <source>
        <dbReference type="Proteomes" id="UP000642107"/>
    </source>
</evidence>
<feature type="transmembrane region" description="Helical" evidence="3">
    <location>
        <begin position="39"/>
        <end position="61"/>
    </location>
</feature>
<evidence type="ECO:0000256" key="3">
    <source>
        <dbReference type="SAM" id="Phobius"/>
    </source>
</evidence>
<feature type="region of interest" description="Disordered" evidence="2">
    <location>
        <begin position="1"/>
        <end position="32"/>
    </location>
</feature>
<keyword evidence="3" id="KW-0472">Membrane</keyword>
<keyword evidence="3" id="KW-1133">Transmembrane helix</keyword>
<feature type="compositionally biased region" description="Polar residues" evidence="2">
    <location>
        <begin position="1"/>
        <end position="17"/>
    </location>
</feature>
<evidence type="ECO:0008006" key="6">
    <source>
        <dbReference type="Google" id="ProtNLM"/>
    </source>
</evidence>
<gene>
    <name evidence="4" type="ORF">IGS67_00610</name>
</gene>
<accession>A0ABR9DLI2</accession>
<evidence type="ECO:0000256" key="2">
    <source>
        <dbReference type="SAM" id="MobiDB-lite"/>
    </source>
</evidence>
<reference evidence="4 5" key="1">
    <citation type="submission" date="2020-09" db="EMBL/GenBank/DDBJ databases">
        <title>Flavimobilis rhizosphaerae sp. nov., isolated from rhizosphere soil of Spartina alterniflora.</title>
        <authorList>
            <person name="Hanqin C."/>
        </authorList>
    </citation>
    <scope>NUCLEOTIDE SEQUENCE [LARGE SCALE GENOMIC DNA]</scope>
    <source>
        <strain evidence="4 5">GY 10621</strain>
    </source>
</reference>
<sequence length="104" mass="10997">MTTTPDRTTAIGPTQGQWLDKHASSLAPDDQATARPWKAVTVIIAAALASGLIGFGVGASLGADDKDARLEVVDLTTELKEAQRQREILQQRVTELEQATGQAG</sequence>
<dbReference type="RefSeq" id="WP_192276740.1">
    <property type="nucleotide sequence ID" value="NZ_JACZDF010000001.1"/>
</dbReference>
<dbReference type="Proteomes" id="UP000642107">
    <property type="component" value="Unassembled WGS sequence"/>
</dbReference>
<evidence type="ECO:0000313" key="4">
    <source>
        <dbReference type="EMBL" id="MBD9698001.1"/>
    </source>
</evidence>
<comment type="caution">
    <text evidence="4">The sequence shown here is derived from an EMBL/GenBank/DDBJ whole genome shotgun (WGS) entry which is preliminary data.</text>
</comment>
<keyword evidence="1" id="KW-0175">Coiled coil</keyword>
<organism evidence="4 5">
    <name type="scientific">Flavimobilis rhizosphaerae</name>
    <dbReference type="NCBI Taxonomy" id="2775421"/>
    <lineage>
        <taxon>Bacteria</taxon>
        <taxon>Bacillati</taxon>
        <taxon>Actinomycetota</taxon>
        <taxon>Actinomycetes</taxon>
        <taxon>Micrococcales</taxon>
        <taxon>Jonesiaceae</taxon>
        <taxon>Flavimobilis</taxon>
    </lineage>
</organism>
<keyword evidence="5" id="KW-1185">Reference proteome</keyword>
<evidence type="ECO:0000256" key="1">
    <source>
        <dbReference type="SAM" id="Coils"/>
    </source>
</evidence>
<feature type="coiled-coil region" evidence="1">
    <location>
        <begin position="65"/>
        <end position="99"/>
    </location>
</feature>
<protein>
    <recommendedName>
        <fullName evidence="6">M23 family peptidase</fullName>
    </recommendedName>
</protein>
<name>A0ABR9DLI2_9MICO</name>